<dbReference type="InterPro" id="IPR013098">
    <property type="entry name" value="Ig_I-set"/>
</dbReference>
<organism evidence="3 4">
    <name type="scientific">Elysia chlorotica</name>
    <name type="common">Eastern emerald elysia</name>
    <name type="synonym">Sea slug</name>
    <dbReference type="NCBI Taxonomy" id="188477"/>
    <lineage>
        <taxon>Eukaryota</taxon>
        <taxon>Metazoa</taxon>
        <taxon>Spiralia</taxon>
        <taxon>Lophotrochozoa</taxon>
        <taxon>Mollusca</taxon>
        <taxon>Gastropoda</taxon>
        <taxon>Heterobranchia</taxon>
        <taxon>Euthyneura</taxon>
        <taxon>Panpulmonata</taxon>
        <taxon>Sacoglossa</taxon>
        <taxon>Placobranchoidea</taxon>
        <taxon>Plakobranchidae</taxon>
        <taxon>Elysia</taxon>
    </lineage>
</organism>
<dbReference type="InterPro" id="IPR013783">
    <property type="entry name" value="Ig-like_fold"/>
</dbReference>
<evidence type="ECO:0000259" key="2">
    <source>
        <dbReference type="PROSITE" id="PS50835"/>
    </source>
</evidence>
<dbReference type="Proteomes" id="UP000271974">
    <property type="component" value="Unassembled WGS sequence"/>
</dbReference>
<feature type="non-terminal residue" evidence="3">
    <location>
        <position position="1"/>
    </location>
</feature>
<evidence type="ECO:0000256" key="1">
    <source>
        <dbReference type="SAM" id="MobiDB-lite"/>
    </source>
</evidence>
<dbReference type="EMBL" id="RQTK01000034">
    <property type="protein sequence ID" value="RUS90392.1"/>
    <property type="molecule type" value="Genomic_DNA"/>
</dbReference>
<evidence type="ECO:0000313" key="3">
    <source>
        <dbReference type="EMBL" id="RUS90392.1"/>
    </source>
</evidence>
<dbReference type="SUPFAM" id="SSF48726">
    <property type="entry name" value="Immunoglobulin"/>
    <property type="match status" value="1"/>
</dbReference>
<dbReference type="InterPro" id="IPR036179">
    <property type="entry name" value="Ig-like_dom_sf"/>
</dbReference>
<comment type="caution">
    <text evidence="3">The sequence shown here is derived from an EMBL/GenBank/DDBJ whole genome shotgun (WGS) entry which is preliminary data.</text>
</comment>
<feature type="non-terminal residue" evidence="3">
    <location>
        <position position="528"/>
    </location>
</feature>
<reference evidence="3 4" key="1">
    <citation type="submission" date="2019-01" db="EMBL/GenBank/DDBJ databases">
        <title>A draft genome assembly of the solar-powered sea slug Elysia chlorotica.</title>
        <authorList>
            <person name="Cai H."/>
            <person name="Li Q."/>
            <person name="Fang X."/>
            <person name="Li J."/>
            <person name="Curtis N.E."/>
            <person name="Altenburger A."/>
            <person name="Shibata T."/>
            <person name="Feng M."/>
            <person name="Maeda T."/>
            <person name="Schwartz J.A."/>
            <person name="Shigenobu S."/>
            <person name="Lundholm N."/>
            <person name="Nishiyama T."/>
            <person name="Yang H."/>
            <person name="Hasebe M."/>
            <person name="Li S."/>
            <person name="Pierce S.K."/>
            <person name="Wang J."/>
        </authorList>
    </citation>
    <scope>NUCLEOTIDE SEQUENCE [LARGE SCALE GENOMIC DNA]</scope>
    <source>
        <strain evidence="3">EC2010</strain>
        <tissue evidence="3">Whole organism of an adult</tissue>
    </source>
</reference>
<dbReference type="Pfam" id="PF07679">
    <property type="entry name" value="I-set"/>
    <property type="match status" value="1"/>
</dbReference>
<dbReference type="STRING" id="188477.A0A433U9B0"/>
<proteinExistence type="predicted"/>
<accession>A0A433U9B0</accession>
<protein>
    <recommendedName>
        <fullName evidence="2">Ig-like domain-containing protein</fullName>
    </recommendedName>
</protein>
<gene>
    <name evidence="3" type="ORF">EGW08_001887</name>
</gene>
<sequence>QSEESADINETDVKVLSEEIIDTEEGTIELTILPSQVDEIVEDKPEENEQPIETGELEAQPPTSEVIETDRDTVEMSVMPSEVDQISHQPDEETTVEFDVVEKKSVPEDFATEIEVDEVEVSNITVSVDTVEIEKQSEQELAELVIPMSEPTEDTIEDETSEMKMVIQIPSSVSEISEDGTQEVEAPFAEQVVETAETFVISSAEIQADLADNVPTETELTTQDEVQEDIKETAPSDVTSVTETEAVLTLENVIPVAEKESKVDVIVEPSHHESTLTVNVTGSELPETEVDKMEEVTLEVQMEEMEIVKPETIITEKEAPVISETETTDTVETHKEEIEFQIKRPVLEQQPEEVQFSIQLEPHAETSTIQLQPEEDYQITEEEPVQETEVPQQTVMEEDVNEEPYREELTFQINPGKAQELEEMNITLQVSQVQPDVDTQEISEVDELMPQVEQTIQLMDQTEDGRAPEFTWGLMSLKVMDGEEVKFRCEVTAEPMPEISWYHDDKLITENQDFNLTYDIESGACTLL</sequence>
<dbReference type="PROSITE" id="PS50835">
    <property type="entry name" value="IG_LIKE"/>
    <property type="match status" value="1"/>
</dbReference>
<feature type="domain" description="Ig-like" evidence="2">
    <location>
        <begin position="468"/>
        <end position="528"/>
    </location>
</feature>
<feature type="region of interest" description="Disordered" evidence="1">
    <location>
        <begin position="41"/>
        <end position="64"/>
    </location>
</feature>
<dbReference type="AlphaFoldDB" id="A0A433U9B0"/>
<dbReference type="InterPro" id="IPR007110">
    <property type="entry name" value="Ig-like_dom"/>
</dbReference>
<name>A0A433U9B0_ELYCH</name>
<feature type="compositionally biased region" description="Acidic residues" evidence="1">
    <location>
        <begin position="41"/>
        <end position="50"/>
    </location>
</feature>
<dbReference type="OrthoDB" id="6157814at2759"/>
<keyword evidence="4" id="KW-1185">Reference proteome</keyword>
<dbReference type="Gene3D" id="2.60.40.10">
    <property type="entry name" value="Immunoglobulins"/>
    <property type="match status" value="1"/>
</dbReference>
<evidence type="ECO:0000313" key="4">
    <source>
        <dbReference type="Proteomes" id="UP000271974"/>
    </source>
</evidence>